<dbReference type="SUPFAM" id="SSF103481">
    <property type="entry name" value="Multidrug resistance efflux transporter EmrE"/>
    <property type="match status" value="2"/>
</dbReference>
<feature type="domain" description="EamA" evidence="3">
    <location>
        <begin position="162"/>
        <end position="293"/>
    </location>
</feature>
<feature type="transmembrane region" description="Helical" evidence="2">
    <location>
        <begin position="73"/>
        <end position="93"/>
    </location>
</feature>
<dbReference type="RefSeq" id="WP_283832043.1">
    <property type="nucleotide sequence ID" value="NZ_JASJEU010000013.1"/>
</dbReference>
<feature type="transmembrane region" description="Helical" evidence="2">
    <location>
        <begin position="127"/>
        <end position="147"/>
    </location>
</feature>
<comment type="similarity">
    <text evidence="1">Belongs to the EamA transporter family.</text>
</comment>
<reference evidence="4 5" key="1">
    <citation type="submission" date="2023-05" db="EMBL/GenBank/DDBJ databases">
        <title>Gordonibacter KGMB12511T sp. nov., isolated from faeces of healthy Korean.</title>
        <authorList>
            <person name="Kim H.S."/>
            <person name="Kim J.-S."/>
            <person name="Suh M.K."/>
            <person name="Eom M.K."/>
            <person name="Do H.E."/>
            <person name="Lee J.-S."/>
        </authorList>
    </citation>
    <scope>NUCLEOTIDE SEQUENCE [LARGE SCALE GENOMIC DNA]</scope>
    <source>
        <strain evidence="4 5">KGMB12511</strain>
    </source>
</reference>
<dbReference type="InterPro" id="IPR037185">
    <property type="entry name" value="EmrE-like"/>
</dbReference>
<dbReference type="Pfam" id="PF00892">
    <property type="entry name" value="EamA"/>
    <property type="match status" value="2"/>
</dbReference>
<gene>
    <name evidence="4" type="ORF">QNJ86_06805</name>
</gene>
<dbReference type="InterPro" id="IPR000620">
    <property type="entry name" value="EamA_dom"/>
</dbReference>
<proteinExistence type="inferred from homology"/>
<feature type="transmembrane region" description="Helical" evidence="2">
    <location>
        <begin position="279"/>
        <end position="296"/>
    </location>
</feature>
<dbReference type="PANTHER" id="PTHR22911">
    <property type="entry name" value="ACYL-MALONYL CONDENSING ENZYME-RELATED"/>
    <property type="match status" value="1"/>
</dbReference>
<evidence type="ECO:0000256" key="1">
    <source>
        <dbReference type="ARBA" id="ARBA00007362"/>
    </source>
</evidence>
<dbReference type="PANTHER" id="PTHR22911:SF137">
    <property type="entry name" value="SOLUTE CARRIER FAMILY 35 MEMBER G2-RELATED"/>
    <property type="match status" value="1"/>
</dbReference>
<feature type="transmembrane region" description="Helical" evidence="2">
    <location>
        <begin position="41"/>
        <end position="61"/>
    </location>
</feature>
<name>A0ABT7DLT7_9ACTN</name>
<dbReference type="Proteomes" id="UP001232750">
    <property type="component" value="Unassembled WGS sequence"/>
</dbReference>
<feature type="transmembrane region" description="Helical" evidence="2">
    <location>
        <begin position="99"/>
        <end position="120"/>
    </location>
</feature>
<feature type="domain" description="EamA" evidence="3">
    <location>
        <begin position="12"/>
        <end position="142"/>
    </location>
</feature>
<keyword evidence="2" id="KW-1133">Transmembrane helix</keyword>
<protein>
    <submittedName>
        <fullName evidence="4">EamA family transporter</fullName>
    </submittedName>
</protein>
<feature type="transmembrane region" description="Helical" evidence="2">
    <location>
        <begin position="219"/>
        <end position="244"/>
    </location>
</feature>
<dbReference type="EMBL" id="JASJEU010000013">
    <property type="protein sequence ID" value="MDJ1650504.1"/>
    <property type="molecule type" value="Genomic_DNA"/>
</dbReference>
<evidence type="ECO:0000259" key="3">
    <source>
        <dbReference type="Pfam" id="PF00892"/>
    </source>
</evidence>
<keyword evidence="5" id="KW-1185">Reference proteome</keyword>
<feature type="transmembrane region" description="Helical" evidence="2">
    <location>
        <begin position="194"/>
        <end position="213"/>
    </location>
</feature>
<evidence type="ECO:0000313" key="4">
    <source>
        <dbReference type="EMBL" id="MDJ1650504.1"/>
    </source>
</evidence>
<keyword evidence="2" id="KW-0812">Transmembrane</keyword>
<keyword evidence="2" id="KW-0472">Membrane</keyword>
<comment type="caution">
    <text evidence="4">The sequence shown here is derived from an EMBL/GenBank/DDBJ whole genome shotgun (WGS) entry which is preliminary data.</text>
</comment>
<evidence type="ECO:0000256" key="2">
    <source>
        <dbReference type="SAM" id="Phobius"/>
    </source>
</evidence>
<feature type="transmembrane region" description="Helical" evidence="2">
    <location>
        <begin position="162"/>
        <end position="182"/>
    </location>
</feature>
<feature type="transmembrane region" description="Helical" evidence="2">
    <location>
        <begin position="251"/>
        <end position="273"/>
    </location>
</feature>
<organism evidence="4 5">
    <name type="scientific">Gordonibacter faecis</name>
    <dbReference type="NCBI Taxonomy" id="3047475"/>
    <lineage>
        <taxon>Bacteria</taxon>
        <taxon>Bacillati</taxon>
        <taxon>Actinomycetota</taxon>
        <taxon>Coriobacteriia</taxon>
        <taxon>Eggerthellales</taxon>
        <taxon>Eggerthellaceae</taxon>
        <taxon>Gordonibacter</taxon>
    </lineage>
</organism>
<accession>A0ABT7DLT7</accession>
<evidence type="ECO:0000313" key="5">
    <source>
        <dbReference type="Proteomes" id="UP001232750"/>
    </source>
</evidence>
<sequence length="324" mass="33047">MAWTASGTAKVIGSLAAFFAGASFGLGGAASQIVGAQGFSIMHITAIQYVCAAVILGVLVLVKYRPHMNAKEVASLCGVGALSVLSNLSYYLAIDLLSVGQAVAIQFQYVWIVVAIQSVVERKRPSAWIIAATVLVLFGTLFGSGLVDEVMTGAGSLSFDPLGIVFAVLCACCYAGFIYLNGRVATEHQPVTRTFFMMVAGSVIMAFVAPDFYTGGCDVVGLLPGGIVMGLVMGVIPCVGLAMATKRLPGGIVAILSASELPVAVLAGCLLLGEQATPLTIFGVVVICVSIVLSQMEELKATRAGAVGDASGGALADAATSPKA</sequence>